<sequence>MTIEDIGNGRQFQGGSARSEFARRLSALHRAAGAPSLRNVAMLAQLRANETGGQVRSALASAQRISDWLSGRNVPARFESLLPVLQVLGARAKRRTGSAGEAVNTRAWRMLWTAARSSPADTTGATTQRPYPAREYTEQHEAIFFGRRRALTALLTMVRMSATPQRPADVIVLTGASGVGKTSLLRAALVPALRSEGGRWAVTMLTAGRDPLATAVRTFGGTTELAVGGPDLEVVRQWAGEARPVLIVDQFERLYRPEIDPTERAAFLIWLKQVATIGTVLISIRSDDLVSCAQYPWLADAVQHNSFTLNPMLRPELTSVIVGPVRSCGAAVDPGVVDLLLNALESDRPILDRAAANPGELAVLSATMQSLWVAHTGDRIDIAAYRKVGGPAGEIARIAERRWAELTPDEQTDARQLLLTLTTVHRDGSYSRRRTPTTDLLRIAARTGSGRDLVDRLIRMRLIVVEVRHADLVHDTLLHWDRLRGWIMENRAFLLWRQRIEDDAAEWCSADRDPGLLYRGGRLTTAIRHADPTASIAATEFLRASARTELGGPAVDPQTGYDYRKVVGQ</sequence>
<dbReference type="GO" id="GO:0005524">
    <property type="term" value="F:ATP binding"/>
    <property type="evidence" value="ECO:0007669"/>
    <property type="project" value="UniProtKB-KW"/>
</dbReference>
<comment type="caution">
    <text evidence="2">The sequence shown here is derived from an EMBL/GenBank/DDBJ whole genome shotgun (WGS) entry which is preliminary data.</text>
</comment>
<dbReference type="Proteomes" id="UP001601992">
    <property type="component" value="Unassembled WGS sequence"/>
</dbReference>
<evidence type="ECO:0000313" key="2">
    <source>
        <dbReference type="EMBL" id="MFF3569767.1"/>
    </source>
</evidence>
<dbReference type="SUPFAM" id="SSF52540">
    <property type="entry name" value="P-loop containing nucleoside triphosphate hydrolases"/>
    <property type="match status" value="1"/>
</dbReference>
<evidence type="ECO:0000313" key="3">
    <source>
        <dbReference type="Proteomes" id="UP001601992"/>
    </source>
</evidence>
<evidence type="ECO:0000259" key="1">
    <source>
        <dbReference type="Pfam" id="PF20703"/>
    </source>
</evidence>
<protein>
    <submittedName>
        <fullName evidence="2">ATP-binding protein</fullName>
    </submittedName>
</protein>
<keyword evidence="3" id="KW-1185">Reference proteome</keyword>
<accession>A0ABW6S0H0</accession>
<proteinExistence type="predicted"/>
<dbReference type="InterPro" id="IPR027417">
    <property type="entry name" value="P-loop_NTPase"/>
</dbReference>
<dbReference type="InterPro" id="IPR049052">
    <property type="entry name" value="nSTAND1"/>
</dbReference>
<name>A0ABW6S0H0_9NOCA</name>
<keyword evidence="2" id="KW-0547">Nucleotide-binding</keyword>
<gene>
    <name evidence="2" type="ORF">ACFYXQ_18500</name>
</gene>
<organism evidence="2 3">
    <name type="scientific">Nocardia jiangxiensis</name>
    <dbReference type="NCBI Taxonomy" id="282685"/>
    <lineage>
        <taxon>Bacteria</taxon>
        <taxon>Bacillati</taxon>
        <taxon>Actinomycetota</taxon>
        <taxon>Actinomycetes</taxon>
        <taxon>Mycobacteriales</taxon>
        <taxon>Nocardiaceae</taxon>
        <taxon>Nocardia</taxon>
    </lineage>
</organism>
<dbReference type="Pfam" id="PF20703">
    <property type="entry name" value="nSTAND1"/>
    <property type="match status" value="1"/>
</dbReference>
<keyword evidence="2" id="KW-0067">ATP-binding</keyword>
<dbReference type="RefSeq" id="WP_387404372.1">
    <property type="nucleotide sequence ID" value="NZ_JBIAQY010000005.1"/>
</dbReference>
<reference evidence="2 3" key="1">
    <citation type="submission" date="2024-10" db="EMBL/GenBank/DDBJ databases">
        <title>The Natural Products Discovery Center: Release of the First 8490 Sequenced Strains for Exploring Actinobacteria Biosynthetic Diversity.</title>
        <authorList>
            <person name="Kalkreuter E."/>
            <person name="Kautsar S.A."/>
            <person name="Yang D."/>
            <person name="Bader C.D."/>
            <person name="Teijaro C.N."/>
            <person name="Fluegel L."/>
            <person name="Davis C.M."/>
            <person name="Simpson J.R."/>
            <person name="Lauterbach L."/>
            <person name="Steele A.D."/>
            <person name="Gui C."/>
            <person name="Meng S."/>
            <person name="Li G."/>
            <person name="Viehrig K."/>
            <person name="Ye F."/>
            <person name="Su P."/>
            <person name="Kiefer A.F."/>
            <person name="Nichols A."/>
            <person name="Cepeda A.J."/>
            <person name="Yan W."/>
            <person name="Fan B."/>
            <person name="Jiang Y."/>
            <person name="Adhikari A."/>
            <person name="Zheng C.-J."/>
            <person name="Schuster L."/>
            <person name="Cowan T.M."/>
            <person name="Smanski M.J."/>
            <person name="Chevrette M.G."/>
            <person name="De Carvalho L.P.S."/>
            <person name="Shen B."/>
        </authorList>
    </citation>
    <scope>NUCLEOTIDE SEQUENCE [LARGE SCALE GENOMIC DNA]</scope>
    <source>
        <strain evidence="2 3">NPDC002593</strain>
    </source>
</reference>
<feature type="domain" description="Novel STAND NTPase 1" evidence="1">
    <location>
        <begin position="134"/>
        <end position="514"/>
    </location>
</feature>
<dbReference type="EMBL" id="JBIAQY010000005">
    <property type="protein sequence ID" value="MFF3569767.1"/>
    <property type="molecule type" value="Genomic_DNA"/>
</dbReference>